<dbReference type="PROSITE" id="PS50109">
    <property type="entry name" value="HIS_KIN"/>
    <property type="match status" value="1"/>
</dbReference>
<dbReference type="InterPro" id="IPR003594">
    <property type="entry name" value="HATPase_dom"/>
</dbReference>
<evidence type="ECO:0000313" key="3">
    <source>
        <dbReference type="EMBL" id="TSB02570.1"/>
    </source>
</evidence>
<dbReference type="PANTHER" id="PTHR34220:SF9">
    <property type="entry name" value="SIGNAL TRANSDUCTION HISTIDINE KINASE INTERNAL REGION DOMAIN-CONTAINING PROTEIN"/>
    <property type="match status" value="1"/>
</dbReference>
<sequence length="375" mass="42279">MYFVQQRKALVGQQMALLTIIGFWAFYALILSLRAALLDFPAQSTLFERRLMVAVVGIFVTWVMYIGLRMADRQSLGFRVSLAFFGAIPAAILLASANFYIFNLYDPISLFKDPNVGRTVEDLKNQLGLSFWQEIADISVTHYFFLIAWASLYVAIGYAREVREAERKTSRFAQAAQDAELRSLRYQVNPHFLFNTLNSLSSLVITGKPKEAETMIQNLSNFYRTSLSSDPLEDVTLEEEVDLQRLYLEIEGVRHPKRLRTRFDIPPELMHQHVPALILQPLVENAIKYGVSRTTRPVTITISAKVQDDHLVISVEDDGEAMDVTHVGGNGIGLANVRDRLEARYRSAAKLETVAFSGGGYRATLTVPLSHKVNI</sequence>
<dbReference type="OrthoDB" id="2514702at2"/>
<reference evidence="3 4" key="1">
    <citation type="submission" date="2019-07" db="EMBL/GenBank/DDBJ databases">
        <authorList>
            <person name="Park M."/>
        </authorList>
    </citation>
    <scope>NUCLEOTIDE SEQUENCE [LARGE SCALE GENOMIC DNA]</scope>
    <source>
        <strain evidence="3 4">KCTC32445</strain>
    </source>
</reference>
<dbReference type="GO" id="GO:0016020">
    <property type="term" value="C:membrane"/>
    <property type="evidence" value="ECO:0007669"/>
    <property type="project" value="InterPro"/>
</dbReference>
<dbReference type="InterPro" id="IPR005467">
    <property type="entry name" value="His_kinase_dom"/>
</dbReference>
<dbReference type="GO" id="GO:0000155">
    <property type="term" value="F:phosphorelay sensor kinase activity"/>
    <property type="evidence" value="ECO:0007669"/>
    <property type="project" value="InterPro"/>
</dbReference>
<gene>
    <name evidence="3" type="ORF">FOM92_09395</name>
</gene>
<dbReference type="SUPFAM" id="SSF55874">
    <property type="entry name" value="ATPase domain of HSP90 chaperone/DNA topoisomerase II/histidine kinase"/>
    <property type="match status" value="1"/>
</dbReference>
<evidence type="ECO:0000259" key="2">
    <source>
        <dbReference type="PROSITE" id="PS50109"/>
    </source>
</evidence>
<feature type="transmembrane region" description="Helical" evidence="1">
    <location>
        <begin position="80"/>
        <end position="102"/>
    </location>
</feature>
<comment type="caution">
    <text evidence="3">The sequence shown here is derived from an EMBL/GenBank/DDBJ whole genome shotgun (WGS) entry which is preliminary data.</text>
</comment>
<dbReference type="Proteomes" id="UP000320160">
    <property type="component" value="Unassembled WGS sequence"/>
</dbReference>
<dbReference type="Pfam" id="PF02518">
    <property type="entry name" value="HATPase_c"/>
    <property type="match status" value="1"/>
</dbReference>
<dbReference type="SMART" id="SM00387">
    <property type="entry name" value="HATPase_c"/>
    <property type="match status" value="1"/>
</dbReference>
<keyword evidence="1" id="KW-0812">Transmembrane</keyword>
<keyword evidence="1" id="KW-1133">Transmembrane helix</keyword>
<dbReference type="InterPro" id="IPR010559">
    <property type="entry name" value="Sig_transdc_His_kin_internal"/>
</dbReference>
<dbReference type="EMBL" id="VKKU01000002">
    <property type="protein sequence ID" value="TSB02570.1"/>
    <property type="molecule type" value="Genomic_DNA"/>
</dbReference>
<proteinExistence type="predicted"/>
<evidence type="ECO:0000313" key="4">
    <source>
        <dbReference type="Proteomes" id="UP000320160"/>
    </source>
</evidence>
<protein>
    <submittedName>
        <fullName evidence="3">Sensor histidine kinase</fullName>
    </submittedName>
</protein>
<feature type="transmembrane region" description="Helical" evidence="1">
    <location>
        <begin position="49"/>
        <end position="68"/>
    </location>
</feature>
<organism evidence="3 4">
    <name type="scientific">Sphingorhabdus contaminans</name>
    <dbReference type="NCBI Taxonomy" id="1343899"/>
    <lineage>
        <taxon>Bacteria</taxon>
        <taxon>Pseudomonadati</taxon>
        <taxon>Pseudomonadota</taxon>
        <taxon>Alphaproteobacteria</taxon>
        <taxon>Sphingomonadales</taxon>
        <taxon>Sphingomonadaceae</taxon>
        <taxon>Sphingorhabdus</taxon>
    </lineage>
</organism>
<dbReference type="InterPro" id="IPR050640">
    <property type="entry name" value="Bact_2-comp_sensor_kinase"/>
</dbReference>
<keyword evidence="3" id="KW-0808">Transferase</keyword>
<accession>A0A553WD02</accession>
<evidence type="ECO:0000256" key="1">
    <source>
        <dbReference type="SAM" id="Phobius"/>
    </source>
</evidence>
<feature type="transmembrane region" description="Helical" evidence="1">
    <location>
        <begin position="140"/>
        <end position="159"/>
    </location>
</feature>
<dbReference type="PANTHER" id="PTHR34220">
    <property type="entry name" value="SENSOR HISTIDINE KINASE YPDA"/>
    <property type="match status" value="1"/>
</dbReference>
<dbReference type="Gene3D" id="3.30.565.10">
    <property type="entry name" value="Histidine kinase-like ATPase, C-terminal domain"/>
    <property type="match status" value="1"/>
</dbReference>
<dbReference type="AlphaFoldDB" id="A0A553WD02"/>
<keyword evidence="1" id="KW-0472">Membrane</keyword>
<keyword evidence="4" id="KW-1185">Reference proteome</keyword>
<feature type="domain" description="Histidine kinase" evidence="2">
    <location>
        <begin position="278"/>
        <end position="371"/>
    </location>
</feature>
<keyword evidence="3" id="KW-0418">Kinase</keyword>
<dbReference type="InterPro" id="IPR036890">
    <property type="entry name" value="HATPase_C_sf"/>
</dbReference>
<feature type="transmembrane region" description="Helical" evidence="1">
    <location>
        <begin position="15"/>
        <end position="37"/>
    </location>
</feature>
<dbReference type="Pfam" id="PF06580">
    <property type="entry name" value="His_kinase"/>
    <property type="match status" value="1"/>
</dbReference>
<name>A0A553WD02_9SPHN</name>